<accession>A0AAV4QPQ0</accession>
<gene>
    <name evidence="2" type="ORF">CDAR_431721</name>
</gene>
<evidence type="ECO:0000313" key="3">
    <source>
        <dbReference type="Proteomes" id="UP001054837"/>
    </source>
</evidence>
<protein>
    <submittedName>
        <fullName evidence="2">Uncharacterized protein</fullName>
    </submittedName>
</protein>
<dbReference type="AlphaFoldDB" id="A0AAV4QPQ0"/>
<dbReference type="Proteomes" id="UP001054837">
    <property type="component" value="Unassembled WGS sequence"/>
</dbReference>
<name>A0AAV4QPQ0_9ARAC</name>
<evidence type="ECO:0000256" key="1">
    <source>
        <dbReference type="SAM" id="SignalP"/>
    </source>
</evidence>
<comment type="caution">
    <text evidence="2">The sequence shown here is derived from an EMBL/GenBank/DDBJ whole genome shotgun (WGS) entry which is preliminary data.</text>
</comment>
<organism evidence="2 3">
    <name type="scientific">Caerostris darwini</name>
    <dbReference type="NCBI Taxonomy" id="1538125"/>
    <lineage>
        <taxon>Eukaryota</taxon>
        <taxon>Metazoa</taxon>
        <taxon>Ecdysozoa</taxon>
        <taxon>Arthropoda</taxon>
        <taxon>Chelicerata</taxon>
        <taxon>Arachnida</taxon>
        <taxon>Araneae</taxon>
        <taxon>Araneomorphae</taxon>
        <taxon>Entelegynae</taxon>
        <taxon>Araneoidea</taxon>
        <taxon>Araneidae</taxon>
        <taxon>Caerostris</taxon>
    </lineage>
</organism>
<feature type="chain" id="PRO_5043416630" evidence="1">
    <location>
        <begin position="24"/>
        <end position="120"/>
    </location>
</feature>
<sequence>MFPLKSLWFSLLKLSVLPGGVFRSPTSSVAVFSPKQSTDFQEKPAGRIQINLEVFIDPIELLHDWMPNWEEWFICRSRISGFTCLMDESPLIMTAVRDEQERIIKHPELISVVIQRLPSP</sequence>
<proteinExistence type="predicted"/>
<reference evidence="2 3" key="1">
    <citation type="submission" date="2021-06" db="EMBL/GenBank/DDBJ databases">
        <title>Caerostris darwini draft genome.</title>
        <authorList>
            <person name="Kono N."/>
            <person name="Arakawa K."/>
        </authorList>
    </citation>
    <scope>NUCLEOTIDE SEQUENCE [LARGE SCALE GENOMIC DNA]</scope>
</reference>
<keyword evidence="1" id="KW-0732">Signal</keyword>
<evidence type="ECO:0000313" key="2">
    <source>
        <dbReference type="EMBL" id="GIY11668.1"/>
    </source>
</evidence>
<feature type="signal peptide" evidence="1">
    <location>
        <begin position="1"/>
        <end position="23"/>
    </location>
</feature>
<dbReference type="EMBL" id="BPLQ01004939">
    <property type="protein sequence ID" value="GIY11668.1"/>
    <property type="molecule type" value="Genomic_DNA"/>
</dbReference>
<keyword evidence="3" id="KW-1185">Reference proteome</keyword>